<evidence type="ECO:0000313" key="2">
    <source>
        <dbReference type="Proteomes" id="UP000046395"/>
    </source>
</evidence>
<reference evidence="3" key="1">
    <citation type="submission" date="2019-12" db="UniProtKB">
        <authorList>
            <consortium name="WormBaseParasite"/>
        </authorList>
    </citation>
    <scope>IDENTIFICATION</scope>
</reference>
<accession>A0A5S6QD75</accession>
<feature type="region of interest" description="Disordered" evidence="1">
    <location>
        <begin position="1"/>
        <end position="105"/>
    </location>
</feature>
<proteinExistence type="predicted"/>
<dbReference type="Proteomes" id="UP000046395">
    <property type="component" value="Unassembled WGS sequence"/>
</dbReference>
<protein>
    <submittedName>
        <fullName evidence="3">Uncharacterized protein</fullName>
    </submittedName>
</protein>
<keyword evidence="2" id="KW-1185">Reference proteome</keyword>
<dbReference type="AlphaFoldDB" id="A0A5S6QD75"/>
<feature type="compositionally biased region" description="Low complexity" evidence="1">
    <location>
        <begin position="31"/>
        <end position="48"/>
    </location>
</feature>
<name>A0A5S6QD75_TRIMR</name>
<feature type="compositionally biased region" description="Basic residues" evidence="1">
    <location>
        <begin position="87"/>
        <end position="105"/>
    </location>
</feature>
<evidence type="ECO:0000256" key="1">
    <source>
        <dbReference type="SAM" id="MobiDB-lite"/>
    </source>
</evidence>
<feature type="compositionally biased region" description="Polar residues" evidence="1">
    <location>
        <begin position="1"/>
        <end position="12"/>
    </location>
</feature>
<sequence>MLGSCRSASPPANQRRRRRHPTPPEKSNWLAAFVSAGASSSRSEASPAVRTEMSRRIRPSAASRPALPPPAQGIPPSGGEKKWGRVSWRRKALRRRRGRTPPRVA</sequence>
<organism evidence="2 3">
    <name type="scientific">Trichuris muris</name>
    <name type="common">Mouse whipworm</name>
    <dbReference type="NCBI Taxonomy" id="70415"/>
    <lineage>
        <taxon>Eukaryota</taxon>
        <taxon>Metazoa</taxon>
        <taxon>Ecdysozoa</taxon>
        <taxon>Nematoda</taxon>
        <taxon>Enoplea</taxon>
        <taxon>Dorylaimia</taxon>
        <taxon>Trichinellida</taxon>
        <taxon>Trichuridae</taxon>
        <taxon>Trichuris</taxon>
    </lineage>
</organism>
<evidence type="ECO:0000313" key="3">
    <source>
        <dbReference type="WBParaSite" id="TMUE_1000005035.1"/>
    </source>
</evidence>
<dbReference type="WBParaSite" id="TMUE_1000005035.1">
    <property type="protein sequence ID" value="TMUE_1000005035.1"/>
    <property type="gene ID" value="WBGene00299180"/>
</dbReference>